<proteinExistence type="predicted"/>
<sequence length="180" mass="21091">MKNLDLRTMMFLFITGATIEKKKEYTMQRVNPNVVYIFSNYDEYKSYFEKNIDDVKPDVINLAIYTKSKNGEIIALKGLCDHIITKSTFKTNNLDLTPKQINDIHERGKITPLEKVEEWEKFNICAPGDAIGSAKDRCYYFQNDCHQCLIHYASQKAEYDKTEFEIVNSFSKKKQFNIKK</sequence>
<dbReference type="AlphaFoldDB" id="A0A9D1DVN9"/>
<dbReference type="EMBL" id="DVHC01000067">
    <property type="protein sequence ID" value="HIR59848.1"/>
    <property type="molecule type" value="Genomic_DNA"/>
</dbReference>
<organism evidence="1 2">
    <name type="scientific">Candidatus Onthousia excrementipullorum</name>
    <dbReference type="NCBI Taxonomy" id="2840884"/>
    <lineage>
        <taxon>Bacteria</taxon>
        <taxon>Bacillati</taxon>
        <taxon>Bacillota</taxon>
        <taxon>Bacilli</taxon>
        <taxon>Candidatus Onthousia</taxon>
    </lineage>
</organism>
<reference evidence="1" key="2">
    <citation type="journal article" date="2021" name="PeerJ">
        <title>Extensive microbial diversity within the chicken gut microbiome revealed by metagenomics and culture.</title>
        <authorList>
            <person name="Gilroy R."/>
            <person name="Ravi A."/>
            <person name="Getino M."/>
            <person name="Pursley I."/>
            <person name="Horton D.L."/>
            <person name="Alikhan N.F."/>
            <person name="Baker D."/>
            <person name="Gharbi K."/>
            <person name="Hall N."/>
            <person name="Watson M."/>
            <person name="Adriaenssens E.M."/>
            <person name="Foster-Nyarko E."/>
            <person name="Jarju S."/>
            <person name="Secka A."/>
            <person name="Antonio M."/>
            <person name="Oren A."/>
            <person name="Chaudhuri R.R."/>
            <person name="La Ragione R."/>
            <person name="Hildebrand F."/>
            <person name="Pallen M.J."/>
        </authorList>
    </citation>
    <scope>NUCLEOTIDE SEQUENCE</scope>
    <source>
        <strain evidence="1">CHK184-20233</strain>
    </source>
</reference>
<protein>
    <submittedName>
        <fullName evidence="1">Uncharacterized protein</fullName>
    </submittedName>
</protein>
<evidence type="ECO:0000313" key="2">
    <source>
        <dbReference type="Proteomes" id="UP000824232"/>
    </source>
</evidence>
<reference evidence="1" key="1">
    <citation type="submission" date="2020-10" db="EMBL/GenBank/DDBJ databases">
        <authorList>
            <person name="Gilroy R."/>
        </authorList>
    </citation>
    <scope>NUCLEOTIDE SEQUENCE</scope>
    <source>
        <strain evidence="1">CHK184-20233</strain>
    </source>
</reference>
<comment type="caution">
    <text evidence="1">The sequence shown here is derived from an EMBL/GenBank/DDBJ whole genome shotgun (WGS) entry which is preliminary data.</text>
</comment>
<gene>
    <name evidence="1" type="ORF">IAB38_07430</name>
</gene>
<accession>A0A9D1DVN9</accession>
<evidence type="ECO:0000313" key="1">
    <source>
        <dbReference type="EMBL" id="HIR59848.1"/>
    </source>
</evidence>
<dbReference type="Proteomes" id="UP000824232">
    <property type="component" value="Unassembled WGS sequence"/>
</dbReference>
<name>A0A9D1DVN9_9FIRM</name>